<dbReference type="Proteomes" id="UP000799640">
    <property type="component" value="Unassembled WGS sequence"/>
</dbReference>
<organism evidence="2 3">
    <name type="scientific">Trichodelitschia bisporula</name>
    <dbReference type="NCBI Taxonomy" id="703511"/>
    <lineage>
        <taxon>Eukaryota</taxon>
        <taxon>Fungi</taxon>
        <taxon>Dikarya</taxon>
        <taxon>Ascomycota</taxon>
        <taxon>Pezizomycotina</taxon>
        <taxon>Dothideomycetes</taxon>
        <taxon>Dothideomycetes incertae sedis</taxon>
        <taxon>Phaeotrichales</taxon>
        <taxon>Phaeotrichaceae</taxon>
        <taxon>Trichodelitschia</taxon>
    </lineage>
</organism>
<proteinExistence type="predicted"/>
<dbReference type="EMBL" id="ML996688">
    <property type="protein sequence ID" value="KAF2404660.1"/>
    <property type="molecule type" value="Genomic_DNA"/>
</dbReference>
<evidence type="ECO:0000256" key="1">
    <source>
        <dbReference type="SAM" id="MobiDB-lite"/>
    </source>
</evidence>
<accession>A0A6G1I8P3</accession>
<feature type="compositionally biased region" description="Polar residues" evidence="1">
    <location>
        <begin position="22"/>
        <end position="33"/>
    </location>
</feature>
<dbReference type="AlphaFoldDB" id="A0A6G1I8P3"/>
<dbReference type="PANTHER" id="PTHR37852:SF1">
    <property type="entry name" value="HIG1 DOMAIN-CONTAINING PROTEIN"/>
    <property type="match status" value="1"/>
</dbReference>
<dbReference type="OrthoDB" id="5584028at2759"/>
<sequence>MSTPSPSTPSPSTPPAPRNPSLLSSYRKPTTNPKTERLSLPPNTRMTLGFGTAFLVGSGLGLANGGTAAGMRFRAENAHRLPTSQQGWYFYHKSKNYHTLLGGAREGGLMGLKVGLWVTAFLVMEEAVDQSRGAGRNKDFLSTLVAAAATSGAFSAWNRFPITTAARTAKMGVKIGLGYGLLQDGFSYLQGRRLGYVELVRSLVGKGEEYRDPSLP</sequence>
<keyword evidence="3" id="KW-1185">Reference proteome</keyword>
<evidence type="ECO:0000313" key="3">
    <source>
        <dbReference type="Proteomes" id="UP000799640"/>
    </source>
</evidence>
<evidence type="ECO:0008006" key="4">
    <source>
        <dbReference type="Google" id="ProtNLM"/>
    </source>
</evidence>
<feature type="compositionally biased region" description="Pro residues" evidence="1">
    <location>
        <begin position="1"/>
        <end position="18"/>
    </location>
</feature>
<evidence type="ECO:0000313" key="2">
    <source>
        <dbReference type="EMBL" id="KAF2404660.1"/>
    </source>
</evidence>
<gene>
    <name evidence="2" type="ORF">EJ06DRAFT_568954</name>
</gene>
<name>A0A6G1I8P3_9PEZI</name>
<feature type="region of interest" description="Disordered" evidence="1">
    <location>
        <begin position="1"/>
        <end position="43"/>
    </location>
</feature>
<reference evidence="2" key="1">
    <citation type="journal article" date="2020" name="Stud. Mycol.">
        <title>101 Dothideomycetes genomes: a test case for predicting lifestyles and emergence of pathogens.</title>
        <authorList>
            <person name="Haridas S."/>
            <person name="Albert R."/>
            <person name="Binder M."/>
            <person name="Bloem J."/>
            <person name="Labutti K."/>
            <person name="Salamov A."/>
            <person name="Andreopoulos B."/>
            <person name="Baker S."/>
            <person name="Barry K."/>
            <person name="Bills G."/>
            <person name="Bluhm B."/>
            <person name="Cannon C."/>
            <person name="Castanera R."/>
            <person name="Culley D."/>
            <person name="Daum C."/>
            <person name="Ezra D."/>
            <person name="Gonzalez J."/>
            <person name="Henrissat B."/>
            <person name="Kuo A."/>
            <person name="Liang C."/>
            <person name="Lipzen A."/>
            <person name="Lutzoni F."/>
            <person name="Magnuson J."/>
            <person name="Mondo S."/>
            <person name="Nolan M."/>
            <person name="Ohm R."/>
            <person name="Pangilinan J."/>
            <person name="Park H.-J."/>
            <person name="Ramirez L."/>
            <person name="Alfaro M."/>
            <person name="Sun H."/>
            <person name="Tritt A."/>
            <person name="Yoshinaga Y."/>
            <person name="Zwiers L.-H."/>
            <person name="Turgeon B."/>
            <person name="Goodwin S."/>
            <person name="Spatafora J."/>
            <person name="Crous P."/>
            <person name="Grigoriev I."/>
        </authorList>
    </citation>
    <scope>NUCLEOTIDE SEQUENCE</scope>
    <source>
        <strain evidence="2">CBS 262.69</strain>
    </source>
</reference>
<protein>
    <recommendedName>
        <fullName evidence="4">Tim17-domain-containing protein</fullName>
    </recommendedName>
</protein>
<dbReference type="PANTHER" id="PTHR37852">
    <property type="entry name" value="YALI0B21208P"/>
    <property type="match status" value="1"/>
</dbReference>